<protein>
    <recommendedName>
        <fullName evidence="2">EamA domain-containing protein</fullName>
    </recommendedName>
</protein>
<dbReference type="InterPro" id="IPR000620">
    <property type="entry name" value="EamA_dom"/>
</dbReference>
<dbReference type="SUPFAM" id="SSF103481">
    <property type="entry name" value="Multidrug resistance efflux transporter EmrE"/>
    <property type="match status" value="1"/>
</dbReference>
<name>A0A0F8Z8N3_9ZZZZ</name>
<gene>
    <name evidence="3" type="ORF">LCGC14_3064540</name>
</gene>
<dbReference type="PANTHER" id="PTHR22911:SF76">
    <property type="entry name" value="EAMA DOMAIN-CONTAINING PROTEIN"/>
    <property type="match status" value="1"/>
</dbReference>
<organism evidence="3">
    <name type="scientific">marine sediment metagenome</name>
    <dbReference type="NCBI Taxonomy" id="412755"/>
    <lineage>
        <taxon>unclassified sequences</taxon>
        <taxon>metagenomes</taxon>
        <taxon>ecological metagenomes</taxon>
    </lineage>
</organism>
<keyword evidence="1" id="KW-0812">Transmembrane</keyword>
<proteinExistence type="predicted"/>
<evidence type="ECO:0000259" key="2">
    <source>
        <dbReference type="Pfam" id="PF00892"/>
    </source>
</evidence>
<keyword evidence="1" id="KW-1133">Transmembrane helix</keyword>
<feature type="transmembrane region" description="Helical" evidence="1">
    <location>
        <begin position="71"/>
        <end position="90"/>
    </location>
</feature>
<dbReference type="PANTHER" id="PTHR22911">
    <property type="entry name" value="ACYL-MALONYL CONDENSING ENZYME-RELATED"/>
    <property type="match status" value="1"/>
</dbReference>
<reference evidence="3" key="1">
    <citation type="journal article" date="2015" name="Nature">
        <title>Complex archaea that bridge the gap between prokaryotes and eukaryotes.</title>
        <authorList>
            <person name="Spang A."/>
            <person name="Saw J.H."/>
            <person name="Jorgensen S.L."/>
            <person name="Zaremba-Niedzwiedzka K."/>
            <person name="Martijn J."/>
            <person name="Lind A.E."/>
            <person name="van Eijk R."/>
            <person name="Schleper C."/>
            <person name="Guy L."/>
            <person name="Ettema T.J."/>
        </authorList>
    </citation>
    <scope>NUCLEOTIDE SEQUENCE</scope>
</reference>
<feature type="transmembrane region" description="Helical" evidence="1">
    <location>
        <begin position="40"/>
        <end position="59"/>
    </location>
</feature>
<feature type="domain" description="EamA" evidence="2">
    <location>
        <begin position="10"/>
        <end position="139"/>
    </location>
</feature>
<dbReference type="AlphaFoldDB" id="A0A0F8Z8N3"/>
<evidence type="ECO:0000313" key="3">
    <source>
        <dbReference type="EMBL" id="KKK56436.1"/>
    </source>
</evidence>
<feature type="transmembrane region" description="Helical" evidence="1">
    <location>
        <begin position="125"/>
        <end position="143"/>
    </location>
</feature>
<dbReference type="EMBL" id="LAZR01064998">
    <property type="protein sequence ID" value="KKK56436.1"/>
    <property type="molecule type" value="Genomic_DNA"/>
</dbReference>
<keyword evidence="1" id="KW-0472">Membrane</keyword>
<dbReference type="InterPro" id="IPR037185">
    <property type="entry name" value="EmrE-like"/>
</dbReference>
<accession>A0A0F8Z8N3</accession>
<evidence type="ECO:0000256" key="1">
    <source>
        <dbReference type="SAM" id="Phobius"/>
    </source>
</evidence>
<comment type="caution">
    <text evidence="3">The sequence shown here is derived from an EMBL/GenBank/DDBJ whole genome shotgun (WGS) entry which is preliminary data.</text>
</comment>
<sequence length="195" mass="21255">MKSKSPGQLAFFAALFSALAWSSTGILVRFLENFSSIEIVAGRCLIGLVFILLIFLIGQRTLLRKIWKSKQAWLLGLLMSGYFLLVVTAYQIAPVAEVAILTNTTPLFALLYRRIKGLSIASQEVWGILLGITGVILVVVSGTSNTQTEINGLHLLGDLMALTAGASMAVYSIFYNTLPPNKKPSSQVATFFTFF</sequence>
<dbReference type="GO" id="GO:0016020">
    <property type="term" value="C:membrane"/>
    <property type="evidence" value="ECO:0007669"/>
    <property type="project" value="InterPro"/>
</dbReference>
<feature type="transmembrane region" description="Helical" evidence="1">
    <location>
        <begin position="155"/>
        <end position="174"/>
    </location>
</feature>
<dbReference type="Pfam" id="PF00892">
    <property type="entry name" value="EamA"/>
    <property type="match status" value="1"/>
</dbReference>
<feature type="non-terminal residue" evidence="3">
    <location>
        <position position="195"/>
    </location>
</feature>